<proteinExistence type="inferred from homology"/>
<feature type="active site" description="Charge relay system" evidence="5">
    <location>
        <position position="502"/>
    </location>
</feature>
<dbReference type="PROSITE" id="PS00137">
    <property type="entry name" value="SUBTILASE_HIS"/>
    <property type="match status" value="1"/>
</dbReference>
<dbReference type="SUPFAM" id="SSF52743">
    <property type="entry name" value="Subtilisin-like"/>
    <property type="match status" value="1"/>
</dbReference>
<gene>
    <name evidence="9" type="ORF">NX773_05290</name>
</gene>
<dbReference type="PRINTS" id="PR00723">
    <property type="entry name" value="SUBTILISIN"/>
</dbReference>
<keyword evidence="4 5" id="KW-0720">Serine protease</keyword>
<keyword evidence="10" id="KW-1185">Reference proteome</keyword>
<dbReference type="InterPro" id="IPR023828">
    <property type="entry name" value="Peptidase_S8_Ser-AS"/>
</dbReference>
<evidence type="ECO:0000256" key="7">
    <source>
        <dbReference type="SAM" id="MobiDB-lite"/>
    </source>
</evidence>
<evidence type="ECO:0000256" key="3">
    <source>
        <dbReference type="ARBA" id="ARBA00022801"/>
    </source>
</evidence>
<accession>A0ABT2BGM0</accession>
<dbReference type="InterPro" id="IPR050131">
    <property type="entry name" value="Peptidase_S8_subtilisin-like"/>
</dbReference>
<feature type="compositionally biased region" description="Low complexity" evidence="7">
    <location>
        <begin position="8"/>
        <end position="36"/>
    </location>
</feature>
<keyword evidence="3 5" id="KW-0378">Hydrolase</keyword>
<dbReference type="PROSITE" id="PS51892">
    <property type="entry name" value="SUBTILASE"/>
    <property type="match status" value="1"/>
</dbReference>
<comment type="caution">
    <text evidence="9">The sequence shown here is derived from an EMBL/GenBank/DDBJ whole genome shotgun (WGS) entry which is preliminary data.</text>
</comment>
<dbReference type="PANTHER" id="PTHR43806:SF11">
    <property type="entry name" value="CEREVISIN-RELATED"/>
    <property type="match status" value="1"/>
</dbReference>
<dbReference type="InterPro" id="IPR015500">
    <property type="entry name" value="Peptidase_S8_subtilisin-rel"/>
</dbReference>
<evidence type="ECO:0000256" key="2">
    <source>
        <dbReference type="ARBA" id="ARBA00022670"/>
    </source>
</evidence>
<dbReference type="InterPro" id="IPR036852">
    <property type="entry name" value="Peptidase_S8/S53_dom_sf"/>
</dbReference>
<protein>
    <submittedName>
        <fullName evidence="9">S8 family serine peptidase</fullName>
    </submittedName>
</protein>
<dbReference type="PANTHER" id="PTHR43806">
    <property type="entry name" value="PEPTIDASE S8"/>
    <property type="match status" value="1"/>
</dbReference>
<evidence type="ECO:0000256" key="6">
    <source>
        <dbReference type="RuleBase" id="RU003355"/>
    </source>
</evidence>
<name>A0ABT2BGM0_9BURK</name>
<evidence type="ECO:0000259" key="8">
    <source>
        <dbReference type="Pfam" id="PF00082"/>
    </source>
</evidence>
<dbReference type="RefSeq" id="WP_258855285.1">
    <property type="nucleotide sequence ID" value="NZ_JANUGV010000001.1"/>
</dbReference>
<dbReference type="Proteomes" id="UP001205861">
    <property type="component" value="Unassembled WGS sequence"/>
</dbReference>
<feature type="region of interest" description="Disordered" evidence="7">
    <location>
        <begin position="1"/>
        <end position="45"/>
    </location>
</feature>
<comment type="similarity">
    <text evidence="1 5 6">Belongs to the peptidase S8 family.</text>
</comment>
<dbReference type="InterPro" id="IPR023827">
    <property type="entry name" value="Peptidase_S8_Asp-AS"/>
</dbReference>
<keyword evidence="2 5" id="KW-0645">Protease</keyword>
<feature type="active site" description="Charge relay system" evidence="5">
    <location>
        <position position="332"/>
    </location>
</feature>
<evidence type="ECO:0000313" key="9">
    <source>
        <dbReference type="EMBL" id="MCS0607576.1"/>
    </source>
</evidence>
<dbReference type="Pfam" id="PF00082">
    <property type="entry name" value="Peptidase_S8"/>
    <property type="match status" value="1"/>
</dbReference>
<dbReference type="InterPro" id="IPR000209">
    <property type="entry name" value="Peptidase_S8/S53_dom"/>
</dbReference>
<dbReference type="PROSITE" id="PS00136">
    <property type="entry name" value="SUBTILASE_ASP"/>
    <property type="match status" value="1"/>
</dbReference>
<dbReference type="PROSITE" id="PS00138">
    <property type="entry name" value="SUBTILASE_SER"/>
    <property type="match status" value="1"/>
</dbReference>
<sequence length="637" mass="66179">MPKEPTSGQGAQPAQGAAPQNPQGAGAPPESGASASRQPRGHVVGERKKRFLVAPRQPMVQMGPLGVLPMAFQPLSLSTVEQALRAAPDIEVVGLVGDRRAASPLAEGMGGGHAEGVLVARMTDQKAQELHLQGQGRLLVERDQHLQLFEPALRQPNLVASLTPAAGPAMSLAVLVLDGSGAPVPEAEVSLFGSLLPASGVTGQDGTATITMYGENPHTVRGLYVKPKSDFWSFYQRDPDLSATEPNVVTLRPLSAWRGLSGFPAQNTIGWGQRAMRMDKLPPEFRGRGVRIAVIDSGVATSHTNLRQIGAGFDIIDKDTDPGAWNQDQLGHGSHCSGVIGGADPTFGIRGFAPEAEIHVCKLFPGGQVSQLIEALEYCIEHQIDVANLSLGGTEPSEALEQQILRAKRFGVACIAAAGNSGDAVQYPASSPHVLAVAAIGKAGEFPPDSYHSQTMNGDVDADGFFTARFSCYGPRVDVCAPGVAIVSSVPPNNFAAWDGTSMAAPHVTGLAALVLAHHPAFQGPGRAPNADRVERLFQVIRMSARRVTLGEQTRIGYGLPDALVALGWSVMAADRRGQQPLQGMAGMGLGALGGIGGTGLMGEAAFGQPVGLGAAQGGIPGIPGLPFGIGTVRGGW</sequence>
<feature type="domain" description="Peptidase S8/S53" evidence="8">
    <location>
        <begin position="287"/>
        <end position="559"/>
    </location>
</feature>
<feature type="active site" description="Charge relay system" evidence="5">
    <location>
        <position position="296"/>
    </location>
</feature>
<evidence type="ECO:0000313" key="10">
    <source>
        <dbReference type="Proteomes" id="UP001205861"/>
    </source>
</evidence>
<organism evidence="9 10">
    <name type="scientific">Massilia solisilvae</name>
    <dbReference type="NCBI Taxonomy" id="1811225"/>
    <lineage>
        <taxon>Bacteria</taxon>
        <taxon>Pseudomonadati</taxon>
        <taxon>Pseudomonadota</taxon>
        <taxon>Betaproteobacteria</taxon>
        <taxon>Burkholderiales</taxon>
        <taxon>Oxalobacteraceae</taxon>
        <taxon>Telluria group</taxon>
        <taxon>Massilia</taxon>
    </lineage>
</organism>
<dbReference type="Gene3D" id="3.40.50.200">
    <property type="entry name" value="Peptidase S8/S53 domain"/>
    <property type="match status" value="1"/>
</dbReference>
<dbReference type="InterPro" id="IPR022398">
    <property type="entry name" value="Peptidase_S8_His-AS"/>
</dbReference>
<reference evidence="9 10" key="1">
    <citation type="submission" date="2022-08" db="EMBL/GenBank/DDBJ databases">
        <title>Reclassification of Massilia species as members of the genera Telluria, Duganella, Pseudoduganella, Mokoshia gen. nov. and Zemynaea gen. nov. using orthogonal and non-orthogonal genome-based approaches.</title>
        <authorList>
            <person name="Bowman J.P."/>
        </authorList>
    </citation>
    <scope>NUCLEOTIDE SEQUENCE [LARGE SCALE GENOMIC DNA]</scope>
    <source>
        <strain evidence="9 10">JCM 31607</strain>
    </source>
</reference>
<evidence type="ECO:0000256" key="1">
    <source>
        <dbReference type="ARBA" id="ARBA00011073"/>
    </source>
</evidence>
<dbReference type="EMBL" id="JANUGV010000001">
    <property type="protein sequence ID" value="MCS0607576.1"/>
    <property type="molecule type" value="Genomic_DNA"/>
</dbReference>
<evidence type="ECO:0000256" key="4">
    <source>
        <dbReference type="ARBA" id="ARBA00022825"/>
    </source>
</evidence>
<evidence type="ECO:0000256" key="5">
    <source>
        <dbReference type="PROSITE-ProRule" id="PRU01240"/>
    </source>
</evidence>